<evidence type="ECO:0000259" key="1">
    <source>
        <dbReference type="Pfam" id="PF05685"/>
    </source>
</evidence>
<dbReference type="EMBL" id="CP017599">
    <property type="protein sequence ID" value="AOW99784.1"/>
    <property type="molecule type" value="Genomic_DNA"/>
</dbReference>
<dbReference type="RefSeq" id="WP_070392260.1">
    <property type="nucleotide sequence ID" value="NZ_CP017599.1"/>
</dbReference>
<dbReference type="STRING" id="1458985.BJP34_10245"/>
<organism evidence="2 3">
    <name type="scientific">Moorena producens PAL-8-15-08-1</name>
    <dbReference type="NCBI Taxonomy" id="1458985"/>
    <lineage>
        <taxon>Bacteria</taxon>
        <taxon>Bacillati</taxon>
        <taxon>Cyanobacteriota</taxon>
        <taxon>Cyanophyceae</taxon>
        <taxon>Coleofasciculales</taxon>
        <taxon>Coleofasciculaceae</taxon>
        <taxon>Moorena</taxon>
    </lineage>
</organism>
<accession>A0A1D8TQ92</accession>
<dbReference type="OrthoDB" id="428427at2"/>
<dbReference type="PANTHER" id="PTHR34107:SF2">
    <property type="entry name" value="SLL0888 PROTEIN"/>
    <property type="match status" value="1"/>
</dbReference>
<dbReference type="Pfam" id="PF05685">
    <property type="entry name" value="Uma2"/>
    <property type="match status" value="1"/>
</dbReference>
<protein>
    <recommendedName>
        <fullName evidence="1">Putative restriction endonuclease domain-containing protein</fullName>
    </recommendedName>
</protein>
<reference evidence="3" key="1">
    <citation type="submission" date="2016-10" db="EMBL/GenBank/DDBJ databases">
        <title>Comparative genomics uncovers the prolific and rare metabolic potential of the cyanobacterial genus Moorea.</title>
        <authorList>
            <person name="Leao T."/>
            <person name="Castelao G."/>
            <person name="Korobeynikov A."/>
            <person name="Monroe E.A."/>
            <person name="Podell S."/>
            <person name="Glukhov E."/>
            <person name="Allen E."/>
            <person name="Gerwick W.H."/>
            <person name="Gerwick L."/>
        </authorList>
    </citation>
    <scope>NUCLEOTIDE SEQUENCE [LARGE SCALE GENOMIC DNA]</scope>
    <source>
        <strain evidence="3">PAL-8-15-08-1</strain>
    </source>
</reference>
<dbReference type="InterPro" id="IPR008538">
    <property type="entry name" value="Uma2"/>
</dbReference>
<name>A0A1D8TQ92_9CYAN</name>
<dbReference type="InterPro" id="IPR012296">
    <property type="entry name" value="Nuclease_put_TT1808"/>
</dbReference>
<feature type="domain" description="Putative restriction endonuclease" evidence="1">
    <location>
        <begin position="12"/>
        <end position="214"/>
    </location>
</feature>
<dbReference type="Proteomes" id="UP000177870">
    <property type="component" value="Chromosome"/>
</dbReference>
<dbReference type="CDD" id="cd06260">
    <property type="entry name" value="DUF820-like"/>
    <property type="match status" value="1"/>
</dbReference>
<dbReference type="PANTHER" id="PTHR34107">
    <property type="entry name" value="SLL0198 PROTEIN-RELATED"/>
    <property type="match status" value="1"/>
</dbReference>
<sequence>MVQAVSKLLTFDEFLEQYPEDGGNYELRQGRIVAMRPTGLHEQVAALIARKIDVEIERLSLPYFIPRTCLVKPYQQGEGYLPDIIVLDQQTVAEDPYWEKAMQRGLGGPPHERLHQDKSSISIGKSAKLIVEVVSTNWQDDYLTKLAEYEKFGIPEYWIVDYKALGGTRYIGSPKIPTVWIYELADNEYKEGKTFTGCDSIESPTFPELKLTVEQLVKAGTL</sequence>
<dbReference type="AlphaFoldDB" id="A0A1D8TQ92"/>
<dbReference type="SUPFAM" id="SSF52980">
    <property type="entry name" value="Restriction endonuclease-like"/>
    <property type="match status" value="2"/>
</dbReference>
<proteinExistence type="predicted"/>
<evidence type="ECO:0000313" key="2">
    <source>
        <dbReference type="EMBL" id="AOW99784.1"/>
    </source>
</evidence>
<dbReference type="Gene3D" id="3.90.1570.10">
    <property type="entry name" value="tt1808, chain A"/>
    <property type="match status" value="1"/>
</dbReference>
<gene>
    <name evidence="2" type="ORF">BJP34_10245</name>
</gene>
<dbReference type="InterPro" id="IPR011335">
    <property type="entry name" value="Restrct_endonuc-II-like"/>
</dbReference>
<dbReference type="KEGG" id="mpro:BJP34_10245"/>
<evidence type="ECO:0000313" key="3">
    <source>
        <dbReference type="Proteomes" id="UP000177870"/>
    </source>
</evidence>